<organism evidence="1">
    <name type="scientific">marine sediment metagenome</name>
    <dbReference type="NCBI Taxonomy" id="412755"/>
    <lineage>
        <taxon>unclassified sequences</taxon>
        <taxon>metagenomes</taxon>
        <taxon>ecological metagenomes</taxon>
    </lineage>
</organism>
<proteinExistence type="predicted"/>
<accession>X0TFT5</accession>
<feature type="non-terminal residue" evidence="1">
    <location>
        <position position="158"/>
    </location>
</feature>
<evidence type="ECO:0000313" key="1">
    <source>
        <dbReference type="EMBL" id="GAF92059.1"/>
    </source>
</evidence>
<gene>
    <name evidence="1" type="ORF">S01H1_27726</name>
</gene>
<comment type="caution">
    <text evidence="1">The sequence shown here is derived from an EMBL/GenBank/DDBJ whole genome shotgun (WGS) entry which is preliminary data.</text>
</comment>
<reference evidence="1" key="1">
    <citation type="journal article" date="2014" name="Front. Microbiol.">
        <title>High frequency of phylogenetically diverse reductive dehalogenase-homologous genes in deep subseafloor sedimentary metagenomes.</title>
        <authorList>
            <person name="Kawai M."/>
            <person name="Futagami T."/>
            <person name="Toyoda A."/>
            <person name="Takaki Y."/>
            <person name="Nishi S."/>
            <person name="Hori S."/>
            <person name="Arai W."/>
            <person name="Tsubouchi T."/>
            <person name="Morono Y."/>
            <person name="Uchiyama I."/>
            <person name="Ito T."/>
            <person name="Fujiyama A."/>
            <person name="Inagaki F."/>
            <person name="Takami H."/>
        </authorList>
    </citation>
    <scope>NUCLEOTIDE SEQUENCE</scope>
    <source>
        <strain evidence="1">Expedition CK06-06</strain>
    </source>
</reference>
<name>X0TFT5_9ZZZZ</name>
<protein>
    <submittedName>
        <fullName evidence="1">Uncharacterized protein</fullName>
    </submittedName>
</protein>
<dbReference type="AlphaFoldDB" id="X0TFT5"/>
<dbReference type="EMBL" id="BARS01016906">
    <property type="protein sequence ID" value="GAF92059.1"/>
    <property type="molecule type" value="Genomic_DNA"/>
</dbReference>
<sequence>MSLILLARGGMARAAIRVRFALFAAALVAFACGETRTVASTSTNGIRAQDEIVLVNVRPVGGCCDPAVLADGVRVESYQKLDESGCRHWQASNLQNVAAADPSVSTVIFVHGNRLTNWDAKCEGLAAYRRIVRQSNDAPIRFVIYSWPSAQISGPLKD</sequence>